<comment type="pathway">
    <text evidence="11">Porphyrin-containing compound metabolism; chlorophyll biosynthesis (light-independent).</text>
</comment>
<evidence type="ECO:0000256" key="11">
    <source>
        <dbReference type="HAMAP-Rule" id="MF_00352"/>
    </source>
</evidence>
<keyword evidence="7 11" id="KW-0560">Oxidoreductase</keyword>
<dbReference type="RefSeq" id="YP_009646462.1">
    <property type="nucleotide sequence ID" value="NC_042488.1"/>
</dbReference>
<dbReference type="GO" id="GO:0046872">
    <property type="term" value="F:metal ion binding"/>
    <property type="evidence" value="ECO:0007669"/>
    <property type="project" value="UniProtKB-KW"/>
</dbReference>
<comment type="function">
    <text evidence="11">Component of the dark-operative protochlorophyllide reductase (DPOR) that uses Mg-ATP and reduced ferredoxin to reduce ring D of protochlorophyllide (Pchlide) to form chlorophyllide a (Chlide). This reaction is light-independent. The NB-protein (ChlN-ChlB) is the catalytic component of the complex.</text>
</comment>
<keyword evidence="2 11" id="KW-0004">4Fe-4S</keyword>
<dbReference type="EMBL" id="MK085994">
    <property type="protein sequence ID" value="QBX98173.1"/>
    <property type="molecule type" value="Genomic_DNA"/>
</dbReference>
<keyword evidence="3 11" id="KW-0602">Photosynthesis</keyword>
<comment type="similarity">
    <text evidence="11">Belongs to the BchN/ChlN family.</text>
</comment>
<dbReference type="GO" id="GO:0005524">
    <property type="term" value="F:ATP binding"/>
    <property type="evidence" value="ECO:0007669"/>
    <property type="project" value="UniProtKB-UniRule"/>
</dbReference>
<evidence type="ECO:0000259" key="12">
    <source>
        <dbReference type="Pfam" id="PF00148"/>
    </source>
</evidence>
<dbReference type="SUPFAM" id="SSF53807">
    <property type="entry name" value="Helical backbone' metal receptor"/>
    <property type="match status" value="1"/>
</dbReference>
<protein>
    <recommendedName>
        <fullName evidence="11">Light-independent protochlorophyllide reductase subunit N</fullName>
        <shortName evidence="11">DPOR subunit N</shortName>
        <shortName evidence="11">LI-POR subunit N</shortName>
        <ecNumber evidence="11">1.3.7.7</ecNumber>
    </recommendedName>
</protein>
<dbReference type="EC" id="1.3.7.7" evidence="11"/>
<dbReference type="InterPro" id="IPR050293">
    <property type="entry name" value="LIPOR_BchN/ChlN"/>
</dbReference>
<evidence type="ECO:0000256" key="8">
    <source>
        <dbReference type="ARBA" id="ARBA00023004"/>
    </source>
</evidence>
<keyword evidence="4 11" id="KW-0479">Metal-binding</keyword>
<geneLocation type="chloroplast" evidence="13"/>
<keyword evidence="5 11" id="KW-0547">Nucleotide-binding</keyword>
<reference evidence="13" key="1">
    <citation type="journal article" date="2019" name="Genome Biol. Evol.">
        <title>Tracing the Evolution of the Plastome and Mitogenome in the Chloropicophyceae Uncovered Convergent tRNA Gene Losses and a Variant Plastid Genetic Code.</title>
        <authorList>
            <person name="Turmel M."/>
            <person name="Dos Santos A.L."/>
            <person name="Otis C."/>
            <person name="Sergerie R."/>
            <person name="Lemieux C."/>
        </authorList>
    </citation>
    <scope>NUCLEOTIDE SEQUENCE</scope>
</reference>
<evidence type="ECO:0000256" key="3">
    <source>
        <dbReference type="ARBA" id="ARBA00022531"/>
    </source>
</evidence>
<evidence type="ECO:0000256" key="6">
    <source>
        <dbReference type="ARBA" id="ARBA00022840"/>
    </source>
</evidence>
<dbReference type="HAMAP" id="MF_00352">
    <property type="entry name" value="ChlN_BchN"/>
    <property type="match status" value="1"/>
</dbReference>
<evidence type="ECO:0000256" key="5">
    <source>
        <dbReference type="ARBA" id="ARBA00022741"/>
    </source>
</evidence>
<dbReference type="PANTHER" id="PTHR39429:SF3">
    <property type="entry name" value="LIGHT-INDEPENDENT PROTOCHLOROPHYLLIDE REDUCTASE SUBUNIT N"/>
    <property type="match status" value="1"/>
</dbReference>
<evidence type="ECO:0000256" key="9">
    <source>
        <dbReference type="ARBA" id="ARBA00023014"/>
    </source>
</evidence>
<dbReference type="UniPathway" id="UPA00670"/>
<dbReference type="GO" id="GO:0036068">
    <property type="term" value="P:light-independent chlorophyll biosynthetic process"/>
    <property type="evidence" value="ECO:0007669"/>
    <property type="project" value="UniProtKB-UniRule"/>
</dbReference>
<keyword evidence="10 11" id="KW-0149">Chlorophyll biosynthesis</keyword>
<evidence type="ECO:0000256" key="1">
    <source>
        <dbReference type="ARBA" id="ARBA00004229"/>
    </source>
</evidence>
<evidence type="ECO:0000256" key="4">
    <source>
        <dbReference type="ARBA" id="ARBA00022723"/>
    </source>
</evidence>
<dbReference type="GeneID" id="40351207"/>
<keyword evidence="13" id="KW-0934">Plastid</keyword>
<keyword evidence="13" id="KW-0150">Chloroplast</keyword>
<dbReference type="Pfam" id="PF00148">
    <property type="entry name" value="Oxidored_nitro"/>
    <property type="match status" value="1"/>
</dbReference>
<dbReference type="PANTHER" id="PTHR39429">
    <property type="entry name" value="LIGHT-INDEPENDENT PROTOCHLOROPHYLLIDE REDUCTASE SUBUNIT N"/>
    <property type="match status" value="1"/>
</dbReference>
<evidence type="ECO:0000313" key="13">
    <source>
        <dbReference type="EMBL" id="QBX98173.1"/>
    </source>
</evidence>
<dbReference type="PIRSF" id="PIRSF000162">
    <property type="entry name" value="P_chlorophyll_rd"/>
    <property type="match status" value="1"/>
</dbReference>
<dbReference type="CDD" id="cd01979">
    <property type="entry name" value="Pchlide_reductase_N"/>
    <property type="match status" value="1"/>
</dbReference>
<organism evidence="13">
    <name type="scientific">Chloropicon maureeniae</name>
    <dbReference type="NCBI Taxonomy" id="1461542"/>
    <lineage>
        <taxon>Eukaryota</taxon>
        <taxon>Viridiplantae</taxon>
        <taxon>Chlorophyta</taxon>
        <taxon>Chloropicophyceae</taxon>
        <taxon>Chloropicales</taxon>
        <taxon>Chloropicaceae</taxon>
        <taxon>Chloropicon</taxon>
    </lineage>
</organism>
<comment type="cofactor">
    <cofactor evidence="11">
        <name>[4Fe-4S] cluster</name>
        <dbReference type="ChEBI" id="CHEBI:49883"/>
    </cofactor>
    <text evidence="11">Binds 1 [4Fe-4S] cluster per heterodimer. The cluster is bound at the heterodimer interface by residues from both subunits.</text>
</comment>
<keyword evidence="8 11" id="KW-0408">Iron</keyword>
<dbReference type="GO" id="GO:0051539">
    <property type="term" value="F:4 iron, 4 sulfur cluster binding"/>
    <property type="evidence" value="ECO:0007669"/>
    <property type="project" value="UniProtKB-UniRule"/>
</dbReference>
<dbReference type="GO" id="GO:0016636">
    <property type="term" value="F:oxidoreductase activity, acting on the CH-CH group of donors, iron-sulfur protein as acceptor"/>
    <property type="evidence" value="ECO:0007669"/>
    <property type="project" value="UniProtKB-UniRule"/>
</dbReference>
<keyword evidence="9 11" id="KW-0411">Iron-sulfur</keyword>
<comment type="catalytic activity">
    <reaction evidence="11">
        <text>chlorophyllide a + oxidized 2[4Fe-4S]-[ferredoxin] + 2 ADP + 2 phosphate = protochlorophyllide a + reduced 2[4Fe-4S]-[ferredoxin] + 2 ATP + 2 H2O</text>
        <dbReference type="Rhea" id="RHEA:28202"/>
        <dbReference type="Rhea" id="RHEA-COMP:10002"/>
        <dbReference type="Rhea" id="RHEA-COMP:10004"/>
        <dbReference type="ChEBI" id="CHEBI:15377"/>
        <dbReference type="ChEBI" id="CHEBI:30616"/>
        <dbReference type="ChEBI" id="CHEBI:33722"/>
        <dbReference type="ChEBI" id="CHEBI:33723"/>
        <dbReference type="ChEBI" id="CHEBI:43474"/>
        <dbReference type="ChEBI" id="CHEBI:83348"/>
        <dbReference type="ChEBI" id="CHEBI:83350"/>
        <dbReference type="ChEBI" id="CHEBI:456216"/>
        <dbReference type="EC" id="1.3.7.7"/>
    </reaction>
</comment>
<feature type="domain" description="Nitrogenase/oxidoreductase component 1" evidence="12">
    <location>
        <begin position="26"/>
        <end position="417"/>
    </location>
</feature>
<dbReference type="Gene3D" id="3.40.50.1980">
    <property type="entry name" value="Nitrogenase molybdenum iron protein domain"/>
    <property type="match status" value="3"/>
</dbReference>
<keyword evidence="6 11" id="KW-0067">ATP-binding</keyword>
<gene>
    <name evidence="11 13" type="primary">chlN</name>
</gene>
<evidence type="ECO:0000256" key="7">
    <source>
        <dbReference type="ARBA" id="ARBA00023002"/>
    </source>
</evidence>
<feature type="binding site" evidence="11">
    <location>
        <position position="51"/>
    </location>
    <ligand>
        <name>[4Fe-4S] cluster</name>
        <dbReference type="ChEBI" id="CHEBI:49883"/>
        <note>ligand shared with heterodimeric partner</note>
    </ligand>
</feature>
<dbReference type="GO" id="GO:0009507">
    <property type="term" value="C:chloroplast"/>
    <property type="evidence" value="ECO:0007669"/>
    <property type="project" value="UniProtKB-SubCell"/>
</dbReference>
<dbReference type="GO" id="GO:0016730">
    <property type="term" value="F:oxidoreductase activity, acting on iron-sulfur proteins as donors"/>
    <property type="evidence" value="ECO:0007669"/>
    <property type="project" value="InterPro"/>
</dbReference>
<evidence type="ECO:0000256" key="2">
    <source>
        <dbReference type="ARBA" id="ARBA00022485"/>
    </source>
</evidence>
<feature type="binding site" evidence="11">
    <location>
        <position position="26"/>
    </location>
    <ligand>
        <name>[4Fe-4S] cluster</name>
        <dbReference type="ChEBI" id="CHEBI:49883"/>
        <note>ligand shared with heterodimeric partner</note>
    </ligand>
</feature>
<feature type="binding site" evidence="11">
    <location>
        <position position="111"/>
    </location>
    <ligand>
        <name>[4Fe-4S] cluster</name>
        <dbReference type="ChEBI" id="CHEBI:49883"/>
        <note>ligand shared with heterodimeric partner</note>
    </ligand>
</feature>
<dbReference type="InterPro" id="IPR000510">
    <property type="entry name" value="Nase/OxRdtase_comp1"/>
</dbReference>
<evidence type="ECO:0000256" key="10">
    <source>
        <dbReference type="ARBA" id="ARBA00023171"/>
    </source>
</evidence>
<name>A0A4D6C5L8_9CHLO</name>
<proteinExistence type="inferred from homology"/>
<dbReference type="InterPro" id="IPR005970">
    <property type="entry name" value="Protochl_reductN"/>
</dbReference>
<sequence>MTITNPIPTNNELNFECETGNYHTFCPISCVSWLYQKIEDSFFLVIGTKTCGYFLQNALGVMIFAEPRYAMAELEEEDISAQFNDYQELKRLCLQIKQDRNPSVIVWIGTCTTEIIKMDLEGMANRLESELGVPIVVARANGLDYAFTQGEDTVLAAMAHRCPEAPVQENGKKSLVLFGSLPSPVVTQLTLELKKQGIEIAGWLPSQRYSDLPPLGPDVYVCGVNPFLSRTATTLMRRRKCKLISAPFPIGPDGTRAWIEKICSVFNVEPKGLDERENQLWSSVDDYVSLLKGKSVFFMGDNLLEVSLARFLVNCGMIVYEVGIPYMDRRYQSAELDLLRQTCEKMQVPMPRIVEKPDNYNQVQRIRELKPDLAITGMAHANPLEARGISTKWSVEFTFAQIHGFSNTREVLELVTRPLRRNAKLDNLGTSQHIKLAIDSNTV</sequence>
<dbReference type="AlphaFoldDB" id="A0A4D6C5L8"/>
<comment type="subcellular location">
    <subcellularLocation>
        <location evidence="1 11">Plastid</location>
        <location evidence="1 11">Chloroplast</location>
    </subcellularLocation>
</comment>
<dbReference type="NCBIfam" id="NF002768">
    <property type="entry name" value="PRK02842.1"/>
    <property type="match status" value="1"/>
</dbReference>
<dbReference type="GO" id="GO:0019685">
    <property type="term" value="P:photosynthesis, dark reaction"/>
    <property type="evidence" value="ECO:0007669"/>
    <property type="project" value="InterPro"/>
</dbReference>
<accession>A0A4D6C5L8</accession>
<comment type="subunit">
    <text evidence="11">Protochlorophyllide reductase is composed of three subunits; ChlL, ChlN and ChlB. Forms a heterotetramer of two ChlB and two ChlN subunits.</text>
</comment>
<dbReference type="NCBIfam" id="TIGR01279">
    <property type="entry name" value="DPOR_bchN"/>
    <property type="match status" value="1"/>
</dbReference>